<reference evidence="1" key="1">
    <citation type="submission" date="2020-03" db="EMBL/GenBank/DDBJ databases">
        <title>The deep terrestrial virosphere.</title>
        <authorList>
            <person name="Holmfeldt K."/>
            <person name="Nilsson E."/>
            <person name="Simone D."/>
            <person name="Lopez-Fernandez M."/>
            <person name="Wu X."/>
            <person name="de Brujin I."/>
            <person name="Lundin D."/>
            <person name="Andersson A."/>
            <person name="Bertilsson S."/>
            <person name="Dopson M."/>
        </authorList>
    </citation>
    <scope>NUCLEOTIDE SEQUENCE</scope>
    <source>
        <strain evidence="1">TM448A02781</strain>
        <strain evidence="2">TM448B04411</strain>
    </source>
</reference>
<gene>
    <name evidence="1" type="ORF">TM448A02781_0006</name>
    <name evidence="2" type="ORF">TM448B04411_0003</name>
</gene>
<dbReference type="EMBL" id="MT145073">
    <property type="protein sequence ID" value="QJI03265.1"/>
    <property type="molecule type" value="Genomic_DNA"/>
</dbReference>
<evidence type="ECO:0000313" key="1">
    <source>
        <dbReference type="EMBL" id="QJA52518.1"/>
    </source>
</evidence>
<organism evidence="1">
    <name type="scientific">viral metagenome</name>
    <dbReference type="NCBI Taxonomy" id="1070528"/>
    <lineage>
        <taxon>unclassified sequences</taxon>
        <taxon>metagenomes</taxon>
        <taxon>organismal metagenomes</taxon>
    </lineage>
</organism>
<name>A0A6H1ZYD3_9ZZZZ</name>
<proteinExistence type="predicted"/>
<evidence type="ECO:0000313" key="2">
    <source>
        <dbReference type="EMBL" id="QJI03265.1"/>
    </source>
</evidence>
<accession>A0A6H1ZYD3</accession>
<dbReference type="AlphaFoldDB" id="A0A6H1ZYD3"/>
<sequence length="141" mass="15181">MAGFKRVKGADRGFIVRTISSLALVVGDLVAYSRSAYKVAKATNLSQVYDLAGIVVEATTTADTEVKLQRITPGDEYEVDVTNNSNATHNYQRMLLTDENAVNNTGTDNATDEAVFLQIGTVGTAANKKIVGEFDLFKKTA</sequence>
<protein>
    <submittedName>
        <fullName evidence="1">Uncharacterized protein</fullName>
    </submittedName>
</protein>
<dbReference type="EMBL" id="MT144346">
    <property type="protein sequence ID" value="QJA52518.1"/>
    <property type="molecule type" value="Genomic_DNA"/>
</dbReference>